<name>A0A9P6EU54_9AGAR</name>
<dbReference type="GO" id="GO:0050661">
    <property type="term" value="F:NADP binding"/>
    <property type="evidence" value="ECO:0007669"/>
    <property type="project" value="InterPro"/>
</dbReference>
<dbReference type="InterPro" id="IPR020946">
    <property type="entry name" value="Flavin_mOase-like"/>
</dbReference>
<keyword evidence="2" id="KW-0285">Flavoprotein</keyword>
<evidence type="ECO:0000256" key="2">
    <source>
        <dbReference type="ARBA" id="ARBA00022630"/>
    </source>
</evidence>
<comment type="similarity">
    <text evidence="1">Belongs to the FMO family.</text>
</comment>
<evidence type="ECO:0008006" key="8">
    <source>
        <dbReference type="Google" id="ProtNLM"/>
    </source>
</evidence>
<keyword evidence="3" id="KW-0274">FAD</keyword>
<keyword evidence="7" id="KW-1185">Reference proteome</keyword>
<evidence type="ECO:0000256" key="5">
    <source>
        <dbReference type="ARBA" id="ARBA00023002"/>
    </source>
</evidence>
<dbReference type="InterPro" id="IPR000960">
    <property type="entry name" value="Flavin_mOase"/>
</dbReference>
<organism evidence="6 7">
    <name type="scientific">Crepidotus variabilis</name>
    <dbReference type="NCBI Taxonomy" id="179855"/>
    <lineage>
        <taxon>Eukaryota</taxon>
        <taxon>Fungi</taxon>
        <taxon>Dikarya</taxon>
        <taxon>Basidiomycota</taxon>
        <taxon>Agaricomycotina</taxon>
        <taxon>Agaricomycetes</taxon>
        <taxon>Agaricomycetidae</taxon>
        <taxon>Agaricales</taxon>
        <taxon>Agaricineae</taxon>
        <taxon>Crepidotaceae</taxon>
        <taxon>Crepidotus</taxon>
    </lineage>
</organism>
<dbReference type="PANTHER" id="PTHR23023">
    <property type="entry name" value="DIMETHYLANILINE MONOOXYGENASE"/>
    <property type="match status" value="1"/>
</dbReference>
<comment type="caution">
    <text evidence="6">The sequence shown here is derived from an EMBL/GenBank/DDBJ whole genome shotgun (WGS) entry which is preliminary data.</text>
</comment>
<dbReference type="InterPro" id="IPR050346">
    <property type="entry name" value="FMO-like"/>
</dbReference>
<dbReference type="AlphaFoldDB" id="A0A9P6EU54"/>
<sequence length="524" mass="59191">MVYIPRFLAGFASSYLFSQVPDQEVLRQAPDSITKSIAIVGAGSAGLGMLQTLLALPDSVKEGWEFTLFEEREDVGGVWLPDNRPASPPDVPESPLYPQLHTNTPVPFMTYPGFPFPPGTPLYPSHPHIKAYHERFAHHYQLFDFIRFNHRVDVASWVGTSEKGYWNLTVSDGSGIVTQKKFAHLVVASGNHHLPRIPTWKGQEEWLKSSSKEGSRRIIRHSVYYRHPEAYANQTVVFIGYGSSSRDIASQVLEFANKASTSKLKPQLGDPLKGVTYKPDLSHFTADGLVFTDGTIVDADTVILATGYLRQKPFLEKGGVLRADPSAKTNISSQGRLTTNLVYIFPLYQHILSLSDSYPTNALAFIGLPTIIANCPSDVAQSLLAAYAITQPHILASREKLLDELAAYEDRIRANGLDPYSNGHAMLGIDDSNDYQDDLVKLLHDKGVYSSDRFVETWRRDMRDYLYLKKGWQRIEELGIGYEWTKDAETEEDWAHVMYKVNEWQRKWEEENGIVFQPDLDFYH</sequence>
<accession>A0A9P6EU54</accession>
<evidence type="ECO:0000256" key="3">
    <source>
        <dbReference type="ARBA" id="ARBA00022827"/>
    </source>
</evidence>
<dbReference type="SUPFAM" id="SSF51905">
    <property type="entry name" value="FAD/NAD(P)-binding domain"/>
    <property type="match status" value="2"/>
</dbReference>
<proteinExistence type="inferred from homology"/>
<keyword evidence="5" id="KW-0560">Oxidoreductase</keyword>
<gene>
    <name evidence="6" type="ORF">CPB83DRAFT_865679</name>
</gene>
<dbReference type="Gene3D" id="3.50.50.60">
    <property type="entry name" value="FAD/NAD(P)-binding domain"/>
    <property type="match status" value="2"/>
</dbReference>
<dbReference type="OrthoDB" id="66881at2759"/>
<dbReference type="EMBL" id="MU157824">
    <property type="protein sequence ID" value="KAF9535371.1"/>
    <property type="molecule type" value="Genomic_DNA"/>
</dbReference>
<dbReference type="Proteomes" id="UP000807306">
    <property type="component" value="Unassembled WGS sequence"/>
</dbReference>
<protein>
    <recommendedName>
        <fullName evidence="8">FAD/NAD(P)-binding domain-containing protein</fullName>
    </recommendedName>
</protein>
<evidence type="ECO:0000256" key="1">
    <source>
        <dbReference type="ARBA" id="ARBA00009183"/>
    </source>
</evidence>
<evidence type="ECO:0000313" key="6">
    <source>
        <dbReference type="EMBL" id="KAF9535371.1"/>
    </source>
</evidence>
<dbReference type="GO" id="GO:0050660">
    <property type="term" value="F:flavin adenine dinucleotide binding"/>
    <property type="evidence" value="ECO:0007669"/>
    <property type="project" value="InterPro"/>
</dbReference>
<evidence type="ECO:0000313" key="7">
    <source>
        <dbReference type="Proteomes" id="UP000807306"/>
    </source>
</evidence>
<dbReference type="Pfam" id="PF00743">
    <property type="entry name" value="FMO-like"/>
    <property type="match status" value="1"/>
</dbReference>
<dbReference type="InterPro" id="IPR036188">
    <property type="entry name" value="FAD/NAD-bd_sf"/>
</dbReference>
<evidence type="ECO:0000256" key="4">
    <source>
        <dbReference type="ARBA" id="ARBA00022857"/>
    </source>
</evidence>
<reference evidence="6" key="1">
    <citation type="submission" date="2020-11" db="EMBL/GenBank/DDBJ databases">
        <authorList>
            <consortium name="DOE Joint Genome Institute"/>
            <person name="Ahrendt S."/>
            <person name="Riley R."/>
            <person name="Andreopoulos W."/>
            <person name="Labutti K."/>
            <person name="Pangilinan J."/>
            <person name="Ruiz-Duenas F.J."/>
            <person name="Barrasa J.M."/>
            <person name="Sanchez-Garcia M."/>
            <person name="Camarero S."/>
            <person name="Miyauchi S."/>
            <person name="Serrano A."/>
            <person name="Linde D."/>
            <person name="Babiker R."/>
            <person name="Drula E."/>
            <person name="Ayuso-Fernandez I."/>
            <person name="Pacheco R."/>
            <person name="Padilla G."/>
            <person name="Ferreira P."/>
            <person name="Barriuso J."/>
            <person name="Kellner H."/>
            <person name="Castanera R."/>
            <person name="Alfaro M."/>
            <person name="Ramirez L."/>
            <person name="Pisabarro A.G."/>
            <person name="Kuo A."/>
            <person name="Tritt A."/>
            <person name="Lipzen A."/>
            <person name="He G."/>
            <person name="Yan M."/>
            <person name="Ng V."/>
            <person name="Cullen D."/>
            <person name="Martin F."/>
            <person name="Rosso M.-N."/>
            <person name="Henrissat B."/>
            <person name="Hibbett D."/>
            <person name="Martinez A.T."/>
            <person name="Grigoriev I.V."/>
        </authorList>
    </citation>
    <scope>NUCLEOTIDE SEQUENCE</scope>
    <source>
        <strain evidence="6">CBS 506.95</strain>
    </source>
</reference>
<dbReference type="GO" id="GO:0004499">
    <property type="term" value="F:N,N-dimethylaniline monooxygenase activity"/>
    <property type="evidence" value="ECO:0007669"/>
    <property type="project" value="InterPro"/>
</dbReference>
<keyword evidence="4" id="KW-0521">NADP</keyword>
<dbReference type="PRINTS" id="PR00370">
    <property type="entry name" value="FMOXYGENASE"/>
</dbReference>